<evidence type="ECO:0000313" key="5">
    <source>
        <dbReference type="EMBL" id="MBC2593178.1"/>
    </source>
</evidence>
<reference evidence="5 6" key="1">
    <citation type="submission" date="2020-07" db="EMBL/GenBank/DDBJ databases">
        <authorList>
            <person name="Feng X."/>
        </authorList>
    </citation>
    <scope>NUCLEOTIDE SEQUENCE [LARGE SCALE GENOMIC DNA]</scope>
    <source>
        <strain evidence="5 6">JCM31066</strain>
    </source>
</reference>
<dbReference type="EMBL" id="JACHVB010000012">
    <property type="protein sequence ID" value="MBC2593178.1"/>
    <property type="molecule type" value="Genomic_DNA"/>
</dbReference>
<dbReference type="PANTHER" id="PTHR30146">
    <property type="entry name" value="LACI-RELATED TRANSCRIPTIONAL REPRESSOR"/>
    <property type="match status" value="1"/>
</dbReference>
<evidence type="ECO:0000256" key="3">
    <source>
        <dbReference type="ARBA" id="ARBA00023163"/>
    </source>
</evidence>
<organism evidence="5 6">
    <name type="scientific">Ruficoccus amylovorans</name>
    <dbReference type="NCBI Taxonomy" id="1804625"/>
    <lineage>
        <taxon>Bacteria</taxon>
        <taxon>Pseudomonadati</taxon>
        <taxon>Verrucomicrobiota</taxon>
        <taxon>Opitutia</taxon>
        <taxon>Puniceicoccales</taxon>
        <taxon>Cerasicoccaceae</taxon>
        <taxon>Ruficoccus</taxon>
    </lineage>
</organism>
<feature type="domain" description="Transcriptional regulator LacI/GalR-like sensor" evidence="4">
    <location>
        <begin position="206"/>
        <end position="334"/>
    </location>
</feature>
<dbReference type="GO" id="GO:0000976">
    <property type="term" value="F:transcription cis-regulatory region binding"/>
    <property type="evidence" value="ECO:0007669"/>
    <property type="project" value="TreeGrafter"/>
</dbReference>
<protein>
    <submittedName>
        <fullName evidence="5">Substrate-binding domain-containing protein</fullName>
    </submittedName>
</protein>
<keyword evidence="2" id="KW-0238">DNA-binding</keyword>
<proteinExistence type="predicted"/>
<dbReference type="Gene3D" id="3.40.50.2300">
    <property type="match status" value="2"/>
</dbReference>
<evidence type="ECO:0000256" key="1">
    <source>
        <dbReference type="ARBA" id="ARBA00023015"/>
    </source>
</evidence>
<name>A0A842HAS2_9BACT</name>
<dbReference type="InterPro" id="IPR046335">
    <property type="entry name" value="LacI/GalR-like_sensor"/>
</dbReference>
<dbReference type="PANTHER" id="PTHR30146:SF109">
    <property type="entry name" value="HTH-TYPE TRANSCRIPTIONAL REGULATOR GALS"/>
    <property type="match status" value="1"/>
</dbReference>
<keyword evidence="3" id="KW-0804">Transcription</keyword>
<sequence length="356" mass="38228">MLGFSTEESVIAAIHALLEEHDDPSVPLPSTRKLGQLLGFSHVTVSKALRQMGDEGELWRNENGRYYPKSARLLFDAPKPVTCFFRSISAWASWYSRLVQGIGLACEEANRGLLMLPASSLIQQDASDAVPQVLGVEEQCQLLESLLLRTQDEPGRLILDDLWDDRALAAYADQLAGARVLLRACPVPGIGSVAPDFAQGALLALSHLLAQGYERVVVVRPFSGKVIDAMVEAFEEAVEGVNLDAAHFTIIDGDQGCDTAQVVARLCSAKGRTGVYCAEENFAVALYQGLTAAGVDIPGKIGLLAGWGTGEAARLGLSSLKIDLQHLGMLAVSLENPALHPFRPVTNFTLHRGISS</sequence>
<dbReference type="SUPFAM" id="SSF53822">
    <property type="entry name" value="Periplasmic binding protein-like I"/>
    <property type="match status" value="1"/>
</dbReference>
<accession>A0A842HAS2</accession>
<comment type="caution">
    <text evidence="5">The sequence shown here is derived from an EMBL/GenBank/DDBJ whole genome shotgun (WGS) entry which is preliminary data.</text>
</comment>
<dbReference type="InterPro" id="IPR036390">
    <property type="entry name" value="WH_DNA-bd_sf"/>
</dbReference>
<dbReference type="GO" id="GO:0003700">
    <property type="term" value="F:DNA-binding transcription factor activity"/>
    <property type="evidence" value="ECO:0007669"/>
    <property type="project" value="TreeGrafter"/>
</dbReference>
<evidence type="ECO:0000313" key="6">
    <source>
        <dbReference type="Proteomes" id="UP000546464"/>
    </source>
</evidence>
<evidence type="ECO:0000259" key="4">
    <source>
        <dbReference type="Pfam" id="PF13377"/>
    </source>
</evidence>
<dbReference type="InterPro" id="IPR028082">
    <property type="entry name" value="Peripla_BP_I"/>
</dbReference>
<gene>
    <name evidence="5" type="ORF">H5P28_02785</name>
</gene>
<dbReference type="SUPFAM" id="SSF46785">
    <property type="entry name" value="Winged helix' DNA-binding domain"/>
    <property type="match status" value="1"/>
</dbReference>
<dbReference type="RefSeq" id="WP_185674170.1">
    <property type="nucleotide sequence ID" value="NZ_JACHVB010000012.1"/>
</dbReference>
<keyword evidence="6" id="KW-1185">Reference proteome</keyword>
<evidence type="ECO:0000256" key="2">
    <source>
        <dbReference type="ARBA" id="ARBA00023125"/>
    </source>
</evidence>
<dbReference type="Proteomes" id="UP000546464">
    <property type="component" value="Unassembled WGS sequence"/>
</dbReference>
<keyword evidence="1" id="KW-0805">Transcription regulation</keyword>
<dbReference type="AlphaFoldDB" id="A0A842HAS2"/>
<dbReference type="Pfam" id="PF13377">
    <property type="entry name" value="Peripla_BP_3"/>
    <property type="match status" value="1"/>
</dbReference>